<evidence type="ECO:0000313" key="1">
    <source>
        <dbReference type="EnsemblPlants" id="KQL05602"/>
    </source>
</evidence>
<sequence>MVHNLVYWVTVNNSQFYAQLMSMANVEDDHTKKNKSFYPRTDIM</sequence>
<organism evidence="1 2">
    <name type="scientific">Setaria italica</name>
    <name type="common">Foxtail millet</name>
    <name type="synonym">Panicum italicum</name>
    <dbReference type="NCBI Taxonomy" id="4555"/>
    <lineage>
        <taxon>Eukaryota</taxon>
        <taxon>Viridiplantae</taxon>
        <taxon>Streptophyta</taxon>
        <taxon>Embryophyta</taxon>
        <taxon>Tracheophyta</taxon>
        <taxon>Spermatophyta</taxon>
        <taxon>Magnoliopsida</taxon>
        <taxon>Liliopsida</taxon>
        <taxon>Poales</taxon>
        <taxon>Poaceae</taxon>
        <taxon>PACMAD clade</taxon>
        <taxon>Panicoideae</taxon>
        <taxon>Panicodae</taxon>
        <taxon>Paniceae</taxon>
        <taxon>Cenchrinae</taxon>
        <taxon>Setaria</taxon>
    </lineage>
</organism>
<dbReference type="AlphaFoldDB" id="K3XTG6"/>
<protein>
    <submittedName>
        <fullName evidence="1">Uncharacterized protein</fullName>
    </submittedName>
</protein>
<name>K3XTG6_SETIT</name>
<dbReference type="EnsemblPlants" id="KQL05602">
    <property type="protein sequence ID" value="KQL05602"/>
    <property type="gene ID" value="SETIT_005223mg"/>
</dbReference>
<dbReference type="HOGENOM" id="CLU_3225557_0_0_1"/>
<reference evidence="2" key="1">
    <citation type="journal article" date="2012" name="Nat. Biotechnol.">
        <title>Reference genome sequence of the model plant Setaria.</title>
        <authorList>
            <person name="Bennetzen J.L."/>
            <person name="Schmutz J."/>
            <person name="Wang H."/>
            <person name="Percifield R."/>
            <person name="Hawkins J."/>
            <person name="Pontaroli A.C."/>
            <person name="Estep M."/>
            <person name="Feng L."/>
            <person name="Vaughn J.N."/>
            <person name="Grimwood J."/>
            <person name="Jenkins J."/>
            <person name="Barry K."/>
            <person name="Lindquist E."/>
            <person name="Hellsten U."/>
            <person name="Deshpande S."/>
            <person name="Wang X."/>
            <person name="Wu X."/>
            <person name="Mitros T."/>
            <person name="Triplett J."/>
            <person name="Yang X."/>
            <person name="Ye C.Y."/>
            <person name="Mauro-Herrera M."/>
            <person name="Wang L."/>
            <person name="Li P."/>
            <person name="Sharma M."/>
            <person name="Sharma R."/>
            <person name="Ronald P.C."/>
            <person name="Panaud O."/>
            <person name="Kellogg E.A."/>
            <person name="Brutnell T.P."/>
            <person name="Doust A.N."/>
            <person name="Tuskan G.A."/>
            <person name="Rokhsar D."/>
            <person name="Devos K.M."/>
        </authorList>
    </citation>
    <scope>NUCLEOTIDE SEQUENCE [LARGE SCALE GENOMIC DNA]</scope>
    <source>
        <strain evidence="2">cv. Yugu1</strain>
    </source>
</reference>
<dbReference type="EMBL" id="AGNK02003141">
    <property type="status" value="NOT_ANNOTATED_CDS"/>
    <property type="molecule type" value="Genomic_DNA"/>
</dbReference>
<reference evidence="1" key="2">
    <citation type="submission" date="2018-08" db="UniProtKB">
        <authorList>
            <consortium name="EnsemblPlants"/>
        </authorList>
    </citation>
    <scope>IDENTIFICATION</scope>
    <source>
        <strain evidence="1">Yugu1</strain>
    </source>
</reference>
<evidence type="ECO:0000313" key="2">
    <source>
        <dbReference type="Proteomes" id="UP000004995"/>
    </source>
</evidence>
<dbReference type="Proteomes" id="UP000004995">
    <property type="component" value="Unassembled WGS sequence"/>
</dbReference>
<dbReference type="Gramene" id="KQL05602">
    <property type="protein sequence ID" value="KQL05602"/>
    <property type="gene ID" value="SETIT_005223mg"/>
</dbReference>
<proteinExistence type="predicted"/>
<keyword evidence="2" id="KW-1185">Reference proteome</keyword>
<accession>K3XTG6</accession>
<dbReference type="InParanoid" id="K3XTG6"/>